<comment type="caution">
    <text evidence="2">The sequence shown here is derived from an EMBL/GenBank/DDBJ whole genome shotgun (WGS) entry which is preliminary data.</text>
</comment>
<reference evidence="2" key="1">
    <citation type="journal article" date="2021" name="Genome Biol. Evol.">
        <title>A High-Quality Reference Genome for a Parasitic Bivalve with Doubly Uniparental Inheritance (Bivalvia: Unionida).</title>
        <authorList>
            <person name="Smith C.H."/>
        </authorList>
    </citation>
    <scope>NUCLEOTIDE SEQUENCE</scope>
    <source>
        <strain evidence="2">CHS0354</strain>
    </source>
</reference>
<organism evidence="2 3">
    <name type="scientific">Potamilus streckersoni</name>
    <dbReference type="NCBI Taxonomy" id="2493646"/>
    <lineage>
        <taxon>Eukaryota</taxon>
        <taxon>Metazoa</taxon>
        <taxon>Spiralia</taxon>
        <taxon>Lophotrochozoa</taxon>
        <taxon>Mollusca</taxon>
        <taxon>Bivalvia</taxon>
        <taxon>Autobranchia</taxon>
        <taxon>Heteroconchia</taxon>
        <taxon>Palaeoheterodonta</taxon>
        <taxon>Unionida</taxon>
        <taxon>Unionoidea</taxon>
        <taxon>Unionidae</taxon>
        <taxon>Ambleminae</taxon>
        <taxon>Lampsilini</taxon>
        <taxon>Potamilus</taxon>
    </lineage>
</organism>
<dbReference type="Proteomes" id="UP001195483">
    <property type="component" value="Unassembled WGS sequence"/>
</dbReference>
<evidence type="ECO:0000256" key="1">
    <source>
        <dbReference type="SAM" id="MobiDB-lite"/>
    </source>
</evidence>
<dbReference type="EMBL" id="JAEAOA010001642">
    <property type="protein sequence ID" value="KAK3581781.1"/>
    <property type="molecule type" value="Genomic_DNA"/>
</dbReference>
<proteinExistence type="predicted"/>
<feature type="compositionally biased region" description="Polar residues" evidence="1">
    <location>
        <begin position="78"/>
        <end position="88"/>
    </location>
</feature>
<dbReference type="AlphaFoldDB" id="A0AAE0RXY4"/>
<evidence type="ECO:0000313" key="2">
    <source>
        <dbReference type="EMBL" id="KAK3581781.1"/>
    </source>
</evidence>
<keyword evidence="3" id="KW-1185">Reference proteome</keyword>
<reference evidence="2" key="2">
    <citation type="journal article" date="2021" name="Genome Biol. Evol.">
        <title>Developing a high-quality reference genome for a parasitic bivalve with doubly uniparental inheritance (Bivalvia: Unionida).</title>
        <authorList>
            <person name="Smith C.H."/>
        </authorList>
    </citation>
    <scope>NUCLEOTIDE SEQUENCE</scope>
    <source>
        <strain evidence="2">CHS0354</strain>
        <tissue evidence="2">Mantle</tissue>
    </source>
</reference>
<sequence length="127" mass="14746">MATTTQKNRNYTIVHQLKPEVSRHPSRIILDNRRHHTVINRLRTGNTLLQSSLGKYLKDRRNQTTTCTYCRNLWCPENSPQLEQGSNGHNKEGRQPPLINSSSCAYNHQRWGNSPITHEKNFQIAKL</sequence>
<name>A0AAE0RXY4_9BIVA</name>
<evidence type="ECO:0000313" key="3">
    <source>
        <dbReference type="Proteomes" id="UP001195483"/>
    </source>
</evidence>
<protein>
    <submittedName>
        <fullName evidence="2">Uncharacterized protein</fullName>
    </submittedName>
</protein>
<reference evidence="2" key="3">
    <citation type="submission" date="2023-05" db="EMBL/GenBank/DDBJ databases">
        <authorList>
            <person name="Smith C.H."/>
        </authorList>
    </citation>
    <scope>NUCLEOTIDE SEQUENCE</scope>
    <source>
        <strain evidence="2">CHS0354</strain>
        <tissue evidence="2">Mantle</tissue>
    </source>
</reference>
<feature type="region of interest" description="Disordered" evidence="1">
    <location>
        <begin position="77"/>
        <end position="104"/>
    </location>
</feature>
<accession>A0AAE0RXY4</accession>
<gene>
    <name evidence="2" type="ORF">CHS0354_027246</name>
</gene>